<organism evidence="1 2">
    <name type="scientific">Microvirga mediterraneensis</name>
    <dbReference type="NCBI Taxonomy" id="2754695"/>
    <lineage>
        <taxon>Bacteria</taxon>
        <taxon>Pseudomonadati</taxon>
        <taxon>Pseudomonadota</taxon>
        <taxon>Alphaproteobacteria</taxon>
        <taxon>Hyphomicrobiales</taxon>
        <taxon>Methylobacteriaceae</taxon>
        <taxon>Microvirga</taxon>
    </lineage>
</organism>
<name>A0A838BJN1_9HYPH</name>
<reference evidence="1 2" key="1">
    <citation type="submission" date="2020-07" db="EMBL/GenBank/DDBJ databases">
        <title>Draft genome and description of Microvirga mediterraneensis Marseille-Q2068 sp. nov.</title>
        <authorList>
            <person name="Boxberger M."/>
        </authorList>
    </citation>
    <scope>NUCLEOTIDE SEQUENCE [LARGE SCALE GENOMIC DNA]</scope>
    <source>
        <strain evidence="1 2">Marseille-Q2068</strain>
    </source>
</reference>
<proteinExistence type="predicted"/>
<dbReference type="RefSeq" id="WP_181051307.1">
    <property type="nucleotide sequence ID" value="NZ_JACDXJ010000001.1"/>
</dbReference>
<dbReference type="EMBL" id="JACDXJ010000001">
    <property type="protein sequence ID" value="MBA1155690.1"/>
    <property type="molecule type" value="Genomic_DNA"/>
</dbReference>
<sequence length="115" mass="12846">MLGMTGTALSLARTGMSPDEIERRIIRAYIHLAWSPETAGSRTFTVLRFGMLEAWLTGIQETHRLPDPPGVRLDLYSHARHAVVDSCECAELDAAELARAVTLIARAWQRVHNLH</sequence>
<evidence type="ECO:0000313" key="2">
    <source>
        <dbReference type="Proteomes" id="UP000572984"/>
    </source>
</evidence>
<evidence type="ECO:0000313" key="1">
    <source>
        <dbReference type="EMBL" id="MBA1155690.1"/>
    </source>
</evidence>
<gene>
    <name evidence="1" type="ORF">H0S73_06030</name>
</gene>
<protein>
    <submittedName>
        <fullName evidence="1">Uncharacterized protein</fullName>
    </submittedName>
</protein>
<dbReference type="Proteomes" id="UP000572984">
    <property type="component" value="Unassembled WGS sequence"/>
</dbReference>
<dbReference type="AlphaFoldDB" id="A0A838BJN1"/>
<comment type="caution">
    <text evidence="1">The sequence shown here is derived from an EMBL/GenBank/DDBJ whole genome shotgun (WGS) entry which is preliminary data.</text>
</comment>
<keyword evidence="2" id="KW-1185">Reference proteome</keyword>
<accession>A0A838BJN1</accession>